<dbReference type="GO" id="GO:0003676">
    <property type="term" value="F:nucleic acid binding"/>
    <property type="evidence" value="ECO:0007669"/>
    <property type="project" value="InterPro"/>
</dbReference>
<reference evidence="2 3" key="1">
    <citation type="submission" date="2024-01" db="EMBL/GenBank/DDBJ databases">
        <title>A telomere-to-telomere, gap-free genome of sweet tea (Lithocarpus litseifolius).</title>
        <authorList>
            <person name="Zhou J."/>
        </authorList>
    </citation>
    <scope>NUCLEOTIDE SEQUENCE [LARGE SCALE GENOMIC DNA]</scope>
    <source>
        <strain evidence="2">Zhou-2022a</strain>
        <tissue evidence="2">Leaf</tissue>
    </source>
</reference>
<gene>
    <name evidence="2" type="ORF">SO802_003842</name>
</gene>
<evidence type="ECO:0000313" key="2">
    <source>
        <dbReference type="EMBL" id="KAL0016773.1"/>
    </source>
</evidence>
<dbReference type="InterPro" id="IPR012337">
    <property type="entry name" value="RNaseH-like_sf"/>
</dbReference>
<dbReference type="GO" id="GO:0004523">
    <property type="term" value="F:RNA-DNA hybrid ribonuclease activity"/>
    <property type="evidence" value="ECO:0007669"/>
    <property type="project" value="InterPro"/>
</dbReference>
<evidence type="ECO:0000259" key="1">
    <source>
        <dbReference type="Pfam" id="PF13456"/>
    </source>
</evidence>
<dbReference type="CDD" id="cd06222">
    <property type="entry name" value="RNase_H_like"/>
    <property type="match status" value="1"/>
</dbReference>
<organism evidence="2 3">
    <name type="scientific">Lithocarpus litseifolius</name>
    <dbReference type="NCBI Taxonomy" id="425828"/>
    <lineage>
        <taxon>Eukaryota</taxon>
        <taxon>Viridiplantae</taxon>
        <taxon>Streptophyta</taxon>
        <taxon>Embryophyta</taxon>
        <taxon>Tracheophyta</taxon>
        <taxon>Spermatophyta</taxon>
        <taxon>Magnoliopsida</taxon>
        <taxon>eudicotyledons</taxon>
        <taxon>Gunneridae</taxon>
        <taxon>Pentapetalae</taxon>
        <taxon>rosids</taxon>
        <taxon>fabids</taxon>
        <taxon>Fagales</taxon>
        <taxon>Fagaceae</taxon>
        <taxon>Lithocarpus</taxon>
    </lineage>
</organism>
<proteinExistence type="predicted"/>
<name>A0AAW2E1C7_9ROSI</name>
<feature type="domain" description="RNase H type-1" evidence="1">
    <location>
        <begin position="39"/>
        <end position="158"/>
    </location>
</feature>
<dbReference type="AlphaFoldDB" id="A0AAW2E1C7"/>
<dbReference type="Pfam" id="PF13456">
    <property type="entry name" value="RVT_3"/>
    <property type="match status" value="1"/>
</dbReference>
<sequence>MKDRKSETKRDNHTFTRAKMHVIRRVRWEKPDTCWVKLNYDGSSRKNPGVADSGGLIRNEKGEWICGFAKKIGITTRFTAELWGLRDGLLQCLNLNLSSVLIELDAKAIVDLLANPDYSNNVISPLVDDCRFLMAQLLRVQVRHYFQKANRCANALARLRSEQSSDFLLFNCPPVDIVDFFNFDANGLYLSRLCPEPVFSL</sequence>
<dbReference type="PANTHER" id="PTHR47723">
    <property type="entry name" value="OS05G0353850 PROTEIN"/>
    <property type="match status" value="1"/>
</dbReference>
<dbReference type="Gene3D" id="3.30.420.10">
    <property type="entry name" value="Ribonuclease H-like superfamily/Ribonuclease H"/>
    <property type="match status" value="1"/>
</dbReference>
<accession>A0AAW2E1C7</accession>
<dbReference type="InterPro" id="IPR053151">
    <property type="entry name" value="RNase_H-like"/>
</dbReference>
<dbReference type="InterPro" id="IPR036397">
    <property type="entry name" value="RNaseH_sf"/>
</dbReference>
<keyword evidence="3" id="KW-1185">Reference proteome</keyword>
<dbReference type="InterPro" id="IPR044730">
    <property type="entry name" value="RNase_H-like_dom_plant"/>
</dbReference>
<protein>
    <recommendedName>
        <fullName evidence="1">RNase H type-1 domain-containing protein</fullName>
    </recommendedName>
</protein>
<dbReference type="SUPFAM" id="SSF53098">
    <property type="entry name" value="Ribonuclease H-like"/>
    <property type="match status" value="1"/>
</dbReference>
<dbReference type="InterPro" id="IPR002156">
    <property type="entry name" value="RNaseH_domain"/>
</dbReference>
<evidence type="ECO:0000313" key="3">
    <source>
        <dbReference type="Proteomes" id="UP001459277"/>
    </source>
</evidence>
<dbReference type="EMBL" id="JAZDWU010000001">
    <property type="protein sequence ID" value="KAL0016773.1"/>
    <property type="molecule type" value="Genomic_DNA"/>
</dbReference>
<dbReference type="PANTHER" id="PTHR47723:SF19">
    <property type="entry name" value="POLYNUCLEOTIDYL TRANSFERASE, RIBONUCLEASE H-LIKE SUPERFAMILY PROTEIN"/>
    <property type="match status" value="1"/>
</dbReference>
<dbReference type="Proteomes" id="UP001459277">
    <property type="component" value="Unassembled WGS sequence"/>
</dbReference>
<comment type="caution">
    <text evidence="2">The sequence shown here is derived from an EMBL/GenBank/DDBJ whole genome shotgun (WGS) entry which is preliminary data.</text>
</comment>